<sequence>MRCCCYQLGINMKEWYQDLPVISMPQLKMRVVVFNRYGIKTNSLKPLIWYG</sequence>
<keyword evidence="2" id="KW-1185">Reference proteome</keyword>
<comment type="caution">
    <text evidence="1">The sequence shown here is derived from an EMBL/GenBank/DDBJ whole genome shotgun (WGS) entry which is preliminary data.</text>
</comment>
<name>A0A164HDX5_9CRUS</name>
<dbReference type="EMBL" id="LRGB01011948">
    <property type="protein sequence ID" value="KZS00019.1"/>
    <property type="molecule type" value="Genomic_DNA"/>
</dbReference>
<proteinExistence type="predicted"/>
<accession>A0A164HDX5</accession>
<dbReference type="AlphaFoldDB" id="A0A164HDX5"/>
<evidence type="ECO:0000313" key="2">
    <source>
        <dbReference type="Proteomes" id="UP000076858"/>
    </source>
</evidence>
<protein>
    <submittedName>
        <fullName evidence="1">Uncharacterized protein</fullName>
    </submittedName>
</protein>
<organism evidence="1 2">
    <name type="scientific">Daphnia magna</name>
    <dbReference type="NCBI Taxonomy" id="35525"/>
    <lineage>
        <taxon>Eukaryota</taxon>
        <taxon>Metazoa</taxon>
        <taxon>Ecdysozoa</taxon>
        <taxon>Arthropoda</taxon>
        <taxon>Crustacea</taxon>
        <taxon>Branchiopoda</taxon>
        <taxon>Diplostraca</taxon>
        <taxon>Cladocera</taxon>
        <taxon>Anomopoda</taxon>
        <taxon>Daphniidae</taxon>
        <taxon>Daphnia</taxon>
    </lineage>
</organism>
<dbReference type="Proteomes" id="UP000076858">
    <property type="component" value="Unassembled WGS sequence"/>
</dbReference>
<evidence type="ECO:0000313" key="1">
    <source>
        <dbReference type="EMBL" id="KZS00019.1"/>
    </source>
</evidence>
<reference evidence="1 2" key="1">
    <citation type="submission" date="2016-03" db="EMBL/GenBank/DDBJ databases">
        <title>EvidentialGene: Evidence-directed Construction of Genes on Genomes.</title>
        <authorList>
            <person name="Gilbert D.G."/>
            <person name="Choi J.-H."/>
            <person name="Mockaitis K."/>
            <person name="Colbourne J."/>
            <person name="Pfrender M."/>
        </authorList>
    </citation>
    <scope>NUCLEOTIDE SEQUENCE [LARGE SCALE GENOMIC DNA]</scope>
    <source>
        <strain evidence="1 2">Xinb3</strain>
        <tissue evidence="1">Complete organism</tissue>
    </source>
</reference>
<gene>
    <name evidence="1" type="ORF">APZ42_003873</name>
</gene>